<evidence type="ECO:0000313" key="2">
    <source>
        <dbReference type="EMBL" id="KAK7846031.1"/>
    </source>
</evidence>
<evidence type="ECO:0000256" key="1">
    <source>
        <dbReference type="SAM" id="Phobius"/>
    </source>
</evidence>
<keyword evidence="1" id="KW-0812">Transmembrane</keyword>
<sequence>MATFFVISKQFYAHVVPGVRQLFHAHVRPRLRAFSILYLSIVLGLAYLAIIFFSYRRFRLLKEQHKRLRMELKFLNALKKDVEYVSELGKKIDKKAHQLWDSQLRPGATVHLSDVEKELVNSIEAVKDNIQYNIEFPVKLLLAFLKDLDGLRMDTKTEKTWVKLAEETILKLLQDMDGILKIANRMNWIFYIGNWIARRKLKKKHRLYGRNLWVLLIHERIDPLKSGHRSQKKKKFSSQDTTDDKGISSLLNNFHNQLSQGQTSEDFNQLHKTFERLHKLLMDTKAVEGIKHSRMAWTFQLKEIIKDAEKSLKSHGESSSSEWSENQNKTKSKSKFKEIEFLERCMRIFRIELRKEKILVVGMDEDEHEVVSRLITNSENSPHILLWG</sequence>
<dbReference type="Proteomes" id="UP000237347">
    <property type="component" value="Unassembled WGS sequence"/>
</dbReference>
<feature type="transmembrane region" description="Helical" evidence="1">
    <location>
        <begin position="36"/>
        <end position="55"/>
    </location>
</feature>
<protein>
    <submittedName>
        <fullName evidence="2">Uncharacterized protein</fullName>
    </submittedName>
</protein>
<keyword evidence="1" id="KW-0472">Membrane</keyword>
<dbReference type="AlphaFoldDB" id="A0AAW0L5B7"/>
<gene>
    <name evidence="2" type="ORF">CFP56_008519</name>
</gene>
<accession>A0AAW0L5B7</accession>
<keyword evidence="3" id="KW-1185">Reference proteome</keyword>
<proteinExistence type="predicted"/>
<keyword evidence="1" id="KW-1133">Transmembrane helix</keyword>
<organism evidence="2 3">
    <name type="scientific">Quercus suber</name>
    <name type="common">Cork oak</name>
    <dbReference type="NCBI Taxonomy" id="58331"/>
    <lineage>
        <taxon>Eukaryota</taxon>
        <taxon>Viridiplantae</taxon>
        <taxon>Streptophyta</taxon>
        <taxon>Embryophyta</taxon>
        <taxon>Tracheophyta</taxon>
        <taxon>Spermatophyta</taxon>
        <taxon>Magnoliopsida</taxon>
        <taxon>eudicotyledons</taxon>
        <taxon>Gunneridae</taxon>
        <taxon>Pentapetalae</taxon>
        <taxon>rosids</taxon>
        <taxon>fabids</taxon>
        <taxon>Fagales</taxon>
        <taxon>Fagaceae</taxon>
        <taxon>Quercus</taxon>
    </lineage>
</organism>
<name>A0AAW0L5B7_QUESU</name>
<evidence type="ECO:0000313" key="3">
    <source>
        <dbReference type="Proteomes" id="UP000237347"/>
    </source>
</evidence>
<dbReference type="EMBL" id="PKMF04000161">
    <property type="protein sequence ID" value="KAK7846031.1"/>
    <property type="molecule type" value="Genomic_DNA"/>
</dbReference>
<reference evidence="2 3" key="1">
    <citation type="journal article" date="2018" name="Sci. Data">
        <title>The draft genome sequence of cork oak.</title>
        <authorList>
            <person name="Ramos A.M."/>
            <person name="Usie A."/>
            <person name="Barbosa P."/>
            <person name="Barros P.M."/>
            <person name="Capote T."/>
            <person name="Chaves I."/>
            <person name="Simoes F."/>
            <person name="Abreu I."/>
            <person name="Carrasquinho I."/>
            <person name="Faro C."/>
            <person name="Guimaraes J.B."/>
            <person name="Mendonca D."/>
            <person name="Nobrega F."/>
            <person name="Rodrigues L."/>
            <person name="Saibo N.J.M."/>
            <person name="Varela M.C."/>
            <person name="Egas C."/>
            <person name="Matos J."/>
            <person name="Miguel C.M."/>
            <person name="Oliveira M.M."/>
            <person name="Ricardo C.P."/>
            <person name="Goncalves S."/>
        </authorList>
    </citation>
    <scope>NUCLEOTIDE SEQUENCE [LARGE SCALE GENOMIC DNA]</scope>
    <source>
        <strain evidence="3">cv. HL8</strain>
    </source>
</reference>
<comment type="caution">
    <text evidence="2">The sequence shown here is derived from an EMBL/GenBank/DDBJ whole genome shotgun (WGS) entry which is preliminary data.</text>
</comment>